<reference evidence="3 4" key="1">
    <citation type="submission" date="2019-11" db="EMBL/GenBank/DDBJ databases">
        <authorList>
            <person name="Zheng R.K."/>
            <person name="Sun C.M."/>
        </authorList>
    </citation>
    <scope>NUCLEOTIDE SEQUENCE [LARGE SCALE GENOMIC DNA]</scope>
    <source>
        <strain evidence="3 4">WC007</strain>
    </source>
</reference>
<dbReference type="SUPFAM" id="SSF51261">
    <property type="entry name" value="Duplicated hybrid motif"/>
    <property type="match status" value="1"/>
</dbReference>
<organism evidence="3 4">
    <name type="scientific">Maribellus comscasis</name>
    <dbReference type="NCBI Taxonomy" id="2681766"/>
    <lineage>
        <taxon>Bacteria</taxon>
        <taxon>Pseudomonadati</taxon>
        <taxon>Bacteroidota</taxon>
        <taxon>Bacteroidia</taxon>
        <taxon>Marinilabiliales</taxon>
        <taxon>Prolixibacteraceae</taxon>
        <taxon>Maribellus</taxon>
    </lineage>
</organism>
<keyword evidence="4" id="KW-1185">Reference proteome</keyword>
<dbReference type="PANTHER" id="PTHR21666:SF285">
    <property type="entry name" value="M23 FAMILY METALLOPEPTIDASE"/>
    <property type="match status" value="1"/>
</dbReference>
<gene>
    <name evidence="3" type="ORF">GM418_30950</name>
</gene>
<sequence length="567" mass="65028">MRNFFLLIILFLSYILNGQNTTYTPPVKIPMFLSGSFAELRSNHFHSGIDIKTQGVTGLPVFSVADGYISRIVVSPTGFGRALYIEHPNGTTSVYGHLKSFRNDIEDYIQKIQYAERSFRVDVSVPQNTFPLKQGDEIAQSGNSGSSGGPHLHFEIRNTETEEPLNPLKYNLPVTDNTAPKMFSLLAAPLDKLSHVNYQNKKSTFTIVFYDDKYHLKGNPTIPVYGKIGFAVQANDYFDNSWNKCGVYSVELTIDGELYFSYRLDKFSFDETRYINSFIDYKEYIDKRRRYQKAWKDPGNQLPIYNYEKNNGIVNFKDNGIHPVQMILKDTYGNTSVLEFNVKSAFKEIPVVEKPFTKIFTYNQRNEWETKNFKIDIPEGALYTDINFQYSATKADAEFFSELHIVHKNTVPLQKSATIQIKTFGIPALDESKALLVNVDTLTGKFYANGGEFKDGWVIGEIRNFGSYAVTVDTIPPAIVPLSIKSKNTLTESNRIRFKVSDQLAGVEKYEGFIDGKWALFEFDPRIDQIVHYFDPERFEMGKRHEFLLKVTDYKQNVATYEATFWK</sequence>
<protein>
    <submittedName>
        <fullName evidence="3">Peptidoglycan DD-metalloendopeptidase family protein</fullName>
    </submittedName>
</protein>
<dbReference type="AlphaFoldDB" id="A0A6I6JXN1"/>
<evidence type="ECO:0000259" key="2">
    <source>
        <dbReference type="Pfam" id="PF01551"/>
    </source>
</evidence>
<accession>A0A6I6JXN1</accession>
<evidence type="ECO:0000313" key="4">
    <source>
        <dbReference type="Proteomes" id="UP000428260"/>
    </source>
</evidence>
<feature type="domain" description="M23ase beta-sheet core" evidence="2">
    <location>
        <begin position="45"/>
        <end position="111"/>
    </location>
</feature>
<evidence type="ECO:0000313" key="3">
    <source>
        <dbReference type="EMBL" id="QGY47916.1"/>
    </source>
</evidence>
<name>A0A6I6JXN1_9BACT</name>
<dbReference type="Proteomes" id="UP000428260">
    <property type="component" value="Chromosome"/>
</dbReference>
<dbReference type="InterPro" id="IPR050570">
    <property type="entry name" value="Cell_wall_metabolism_enzyme"/>
</dbReference>
<dbReference type="Pfam" id="PF01551">
    <property type="entry name" value="Peptidase_M23"/>
    <property type="match status" value="1"/>
</dbReference>
<dbReference type="InterPro" id="IPR011055">
    <property type="entry name" value="Dup_hybrid_motif"/>
</dbReference>
<feature type="region of interest" description="Disordered" evidence="1">
    <location>
        <begin position="134"/>
        <end position="153"/>
    </location>
</feature>
<dbReference type="GO" id="GO:0004222">
    <property type="term" value="F:metalloendopeptidase activity"/>
    <property type="evidence" value="ECO:0007669"/>
    <property type="project" value="TreeGrafter"/>
</dbReference>
<dbReference type="PANTHER" id="PTHR21666">
    <property type="entry name" value="PEPTIDASE-RELATED"/>
    <property type="match status" value="1"/>
</dbReference>
<evidence type="ECO:0000256" key="1">
    <source>
        <dbReference type="SAM" id="MobiDB-lite"/>
    </source>
</evidence>
<dbReference type="KEGG" id="mcos:GM418_30950"/>
<dbReference type="RefSeq" id="WP_158872210.1">
    <property type="nucleotide sequence ID" value="NZ_CP046401.1"/>
</dbReference>
<dbReference type="EMBL" id="CP046401">
    <property type="protein sequence ID" value="QGY47916.1"/>
    <property type="molecule type" value="Genomic_DNA"/>
</dbReference>
<dbReference type="CDD" id="cd12797">
    <property type="entry name" value="M23_peptidase"/>
    <property type="match status" value="1"/>
</dbReference>
<dbReference type="Gene3D" id="2.70.70.10">
    <property type="entry name" value="Glucose Permease (Domain IIA)"/>
    <property type="match status" value="1"/>
</dbReference>
<proteinExistence type="predicted"/>
<dbReference type="InterPro" id="IPR016047">
    <property type="entry name" value="M23ase_b-sheet_dom"/>
</dbReference>